<proteinExistence type="predicted"/>
<dbReference type="RefSeq" id="WP_149111381.1">
    <property type="nucleotide sequence ID" value="NZ_CP042425.1"/>
</dbReference>
<dbReference type="NCBIfam" id="NF047593">
    <property type="entry name" value="IS66_ISAeme5_TnpA"/>
    <property type="match status" value="1"/>
</dbReference>
<dbReference type="EMBL" id="CP042425">
    <property type="protein sequence ID" value="QEL16690.1"/>
    <property type="molecule type" value="Genomic_DNA"/>
</dbReference>
<sequence length="116" mass="12787">MAKTQRDPAREQFWRDAIAAWRSSGLTVRAFCERRQLTETTFHHWRRELRRRAAAAPLTAPPAFVPVTVVAAESDPVHSIEVRCPSGHVVTVPGADAATLRELFQALAALAGETPC</sequence>
<evidence type="ECO:0000313" key="2">
    <source>
        <dbReference type="Proteomes" id="UP000324974"/>
    </source>
</evidence>
<name>A0A5C1ADB1_9BACT</name>
<organism evidence="1 2">
    <name type="scientific">Limnoglobus roseus</name>
    <dbReference type="NCBI Taxonomy" id="2598579"/>
    <lineage>
        <taxon>Bacteria</taxon>
        <taxon>Pseudomonadati</taxon>
        <taxon>Planctomycetota</taxon>
        <taxon>Planctomycetia</taxon>
        <taxon>Gemmatales</taxon>
        <taxon>Gemmataceae</taxon>
        <taxon>Limnoglobus</taxon>
    </lineage>
</organism>
<keyword evidence="2" id="KW-1185">Reference proteome</keyword>
<evidence type="ECO:0000313" key="1">
    <source>
        <dbReference type="EMBL" id="QEL16690.1"/>
    </source>
</evidence>
<protein>
    <recommendedName>
        <fullName evidence="3">IS66 family insertion sequence element accessory protein TnpB</fullName>
    </recommendedName>
</protein>
<dbReference type="AlphaFoldDB" id="A0A5C1ADB1"/>
<evidence type="ECO:0008006" key="3">
    <source>
        <dbReference type="Google" id="ProtNLM"/>
    </source>
</evidence>
<gene>
    <name evidence="1" type="ORF">PX52LOC_03653</name>
</gene>
<dbReference type="OrthoDB" id="8757337at2"/>
<reference evidence="2" key="1">
    <citation type="submission" date="2019-08" db="EMBL/GenBank/DDBJ databases">
        <title>Limnoglobus roseus gen. nov., sp. nov., a novel freshwater planctomycete with a giant genome from the family Gemmataceae.</title>
        <authorList>
            <person name="Kulichevskaya I.S."/>
            <person name="Naumoff D.G."/>
            <person name="Miroshnikov K."/>
            <person name="Ivanova A."/>
            <person name="Philippov D.A."/>
            <person name="Hakobyan A."/>
            <person name="Rijpstra I.C."/>
            <person name="Sinninghe Damste J.S."/>
            <person name="Liesack W."/>
            <person name="Dedysh S.N."/>
        </authorList>
    </citation>
    <scope>NUCLEOTIDE SEQUENCE [LARGE SCALE GENOMIC DNA]</scope>
    <source>
        <strain evidence="2">PX52</strain>
    </source>
</reference>
<dbReference type="Proteomes" id="UP000324974">
    <property type="component" value="Chromosome"/>
</dbReference>
<accession>A0A5C1ADB1</accession>
<dbReference type="KEGG" id="lrs:PX52LOC_03653"/>